<keyword evidence="1" id="KW-0472">Membrane</keyword>
<dbReference type="Proteomes" id="UP000887575">
    <property type="component" value="Unassembled WGS sequence"/>
</dbReference>
<protein>
    <submittedName>
        <fullName evidence="3">Uncharacterized protein</fullName>
    </submittedName>
</protein>
<keyword evidence="1" id="KW-0812">Transmembrane</keyword>
<reference evidence="3" key="1">
    <citation type="submission" date="2024-02" db="UniProtKB">
        <authorList>
            <consortium name="WormBaseParasite"/>
        </authorList>
    </citation>
    <scope>IDENTIFICATION</scope>
</reference>
<name>A0AAF3F768_9BILA</name>
<proteinExistence type="predicted"/>
<accession>A0AAF3F768</accession>
<evidence type="ECO:0000313" key="2">
    <source>
        <dbReference type="Proteomes" id="UP000887575"/>
    </source>
</evidence>
<dbReference type="WBParaSite" id="MBELARI_LOCUS2648">
    <property type="protein sequence ID" value="MBELARI_LOCUS2648"/>
    <property type="gene ID" value="MBELARI_LOCUS2648"/>
</dbReference>
<sequence length="175" mass="19597">MTDPRRALLPKIFGPILGLLILVLLAVLIAIFYLRGPSDFSDNYRQSSRDQNGNLITTQSPLQRYQSIRANRMAADLVTTMNKASNVSSKISITLNSTMEVNVDSNENLKLEKRKDGILLDNSGFESTTAKISTTTESQEFFKALVNYFYGLKSGDDVRRGFVSQRVHPPFSFLP</sequence>
<evidence type="ECO:0000256" key="1">
    <source>
        <dbReference type="SAM" id="Phobius"/>
    </source>
</evidence>
<feature type="transmembrane region" description="Helical" evidence="1">
    <location>
        <begin position="12"/>
        <end position="34"/>
    </location>
</feature>
<evidence type="ECO:0000313" key="3">
    <source>
        <dbReference type="WBParaSite" id="MBELARI_LOCUS2648"/>
    </source>
</evidence>
<dbReference type="AlphaFoldDB" id="A0AAF3F768"/>
<organism evidence="2 3">
    <name type="scientific">Mesorhabditis belari</name>
    <dbReference type="NCBI Taxonomy" id="2138241"/>
    <lineage>
        <taxon>Eukaryota</taxon>
        <taxon>Metazoa</taxon>
        <taxon>Ecdysozoa</taxon>
        <taxon>Nematoda</taxon>
        <taxon>Chromadorea</taxon>
        <taxon>Rhabditida</taxon>
        <taxon>Rhabditina</taxon>
        <taxon>Rhabditomorpha</taxon>
        <taxon>Rhabditoidea</taxon>
        <taxon>Rhabditidae</taxon>
        <taxon>Mesorhabditinae</taxon>
        <taxon>Mesorhabditis</taxon>
    </lineage>
</organism>
<keyword evidence="2" id="KW-1185">Reference proteome</keyword>
<keyword evidence="1" id="KW-1133">Transmembrane helix</keyword>